<evidence type="ECO:0000313" key="18">
    <source>
        <dbReference type="Proteomes" id="UP000233020"/>
    </source>
</evidence>
<dbReference type="GO" id="GO:0005730">
    <property type="term" value="C:nucleolus"/>
    <property type="evidence" value="ECO:0007669"/>
    <property type="project" value="UniProtKB-SubCell"/>
</dbReference>
<keyword evidence="18" id="KW-1185">Reference proteome</keyword>
<comment type="catalytic activity">
    <reaction evidence="13">
        <text>L-histidyl-[ribosomal protein uL15] + 2-oxoglutarate + O2 = (3S)-3-hydroxy-L-histidyl-[ribosomal protein uL15] + succinate + CO2</text>
        <dbReference type="Rhea" id="RHEA:54024"/>
        <dbReference type="Rhea" id="RHEA-COMP:13760"/>
        <dbReference type="Rhea" id="RHEA-COMP:13761"/>
        <dbReference type="ChEBI" id="CHEBI:15379"/>
        <dbReference type="ChEBI" id="CHEBI:16526"/>
        <dbReference type="ChEBI" id="CHEBI:16810"/>
        <dbReference type="ChEBI" id="CHEBI:29979"/>
        <dbReference type="ChEBI" id="CHEBI:30031"/>
        <dbReference type="ChEBI" id="CHEBI:138021"/>
    </reaction>
</comment>
<comment type="cofactor">
    <cofactor evidence="15">
        <name>Fe(2+)</name>
        <dbReference type="ChEBI" id="CHEBI:29033"/>
    </cofactor>
    <text evidence="15">Binds 1 Fe(2+) ion per subunit.</text>
</comment>
<dbReference type="GeneTree" id="ENSGT00390000000083"/>
<gene>
    <name evidence="17" type="primary">RIOX2</name>
</gene>
<dbReference type="FunFam" id="1.10.10.1500:FF:000002">
    <property type="entry name" value="ribosomal oxygenase 2 isoform X1"/>
    <property type="match status" value="1"/>
</dbReference>
<evidence type="ECO:0000256" key="9">
    <source>
        <dbReference type="ARBA" id="ARBA00023163"/>
    </source>
</evidence>
<evidence type="ECO:0000256" key="8">
    <source>
        <dbReference type="ARBA" id="ARBA00023015"/>
    </source>
</evidence>
<dbReference type="PROSITE" id="PS51184">
    <property type="entry name" value="JMJC"/>
    <property type="match status" value="1"/>
</dbReference>
<evidence type="ECO:0000256" key="2">
    <source>
        <dbReference type="ARBA" id="ARBA00022517"/>
    </source>
</evidence>
<dbReference type="InterPro" id="IPR046799">
    <property type="entry name" value="ROXA-like_wH"/>
</dbReference>
<dbReference type="GO" id="GO:0051864">
    <property type="term" value="F:histone H3K36 demethylase activity"/>
    <property type="evidence" value="ECO:0007669"/>
    <property type="project" value="TreeGrafter"/>
</dbReference>
<evidence type="ECO:0000256" key="11">
    <source>
        <dbReference type="ARBA" id="ARBA00034314"/>
    </source>
</evidence>
<dbReference type="PANTHER" id="PTHR13096">
    <property type="entry name" value="MINA53 MYC INDUCED NUCLEAR ANTIGEN"/>
    <property type="match status" value="1"/>
</dbReference>
<comment type="subcellular location">
    <subcellularLocation>
        <location evidence="1">Nucleus</location>
        <location evidence="1">Nucleolus</location>
    </subcellularLocation>
</comment>
<comment type="function">
    <text evidence="12">Oxygenase that can act as both a histone lysine demethylase and a ribosomal histidine hydroxylase. Is involved in the demethylation of trimethylated 'Lys-9' on histone H3 (H3K9me3), leading to an increase in ribosomal RNA expression. Also catalyzes the hydroxylation of 60S ribosomal protein L27a on 'His-39'. May play an important role in cell growth and survival. May be involved in ribosome biogenesis, most likely during the assembly process of pre-ribosomal particles.</text>
</comment>
<dbReference type="Gene3D" id="3.90.930.40">
    <property type="match status" value="1"/>
</dbReference>
<accession>A0A2K5ENZ5</accession>
<dbReference type="InterPro" id="IPR003347">
    <property type="entry name" value="JmjC_dom"/>
</dbReference>
<evidence type="ECO:0000256" key="4">
    <source>
        <dbReference type="ARBA" id="ARBA00022723"/>
    </source>
</evidence>
<evidence type="ECO:0000256" key="12">
    <source>
        <dbReference type="ARBA" id="ARBA00046256"/>
    </source>
</evidence>
<evidence type="ECO:0000256" key="6">
    <source>
        <dbReference type="ARBA" id="ARBA00023002"/>
    </source>
</evidence>
<feature type="domain" description="JmjC" evidence="16">
    <location>
        <begin position="36"/>
        <end position="231"/>
    </location>
</feature>
<dbReference type="GO" id="GO:0036139">
    <property type="term" value="F:peptidyl-histidine dioxygenase activity"/>
    <property type="evidence" value="ECO:0007669"/>
    <property type="project" value="UniProtKB-EC"/>
</dbReference>
<dbReference type="Gene3D" id="2.60.120.650">
    <property type="entry name" value="Cupin"/>
    <property type="match status" value="2"/>
</dbReference>
<dbReference type="GO" id="GO:0005506">
    <property type="term" value="F:iron ion binding"/>
    <property type="evidence" value="ECO:0007669"/>
    <property type="project" value="UniProtKB-UniRule"/>
</dbReference>
<keyword evidence="6 15" id="KW-0560">Oxidoreductase</keyword>
<evidence type="ECO:0000256" key="1">
    <source>
        <dbReference type="ARBA" id="ARBA00004604"/>
    </source>
</evidence>
<reference evidence="17" key="1">
    <citation type="submission" date="2025-08" db="UniProtKB">
        <authorList>
            <consortium name="Ensembl"/>
        </authorList>
    </citation>
    <scope>IDENTIFICATION</scope>
</reference>
<evidence type="ECO:0000259" key="16">
    <source>
        <dbReference type="PROSITE" id="PS51184"/>
    </source>
</evidence>
<evidence type="ECO:0000313" key="17">
    <source>
        <dbReference type="Ensembl" id="ENSANAP00000034928.1"/>
    </source>
</evidence>
<comment type="similarity">
    <text evidence="11">Belongs to the ROX family. MINA53 subfamily.</text>
</comment>
<dbReference type="GO" id="GO:0032453">
    <property type="term" value="F:histone H3K4 demethylase activity"/>
    <property type="evidence" value="ECO:0007669"/>
    <property type="project" value="TreeGrafter"/>
</dbReference>
<reference evidence="17" key="2">
    <citation type="submission" date="2025-09" db="UniProtKB">
        <authorList>
            <consortium name="Ensembl"/>
        </authorList>
    </citation>
    <scope>IDENTIFICATION</scope>
</reference>
<name>A0A2K5ENZ5_AOTNA</name>
<keyword evidence="2" id="KW-0690">Ribosome biogenesis</keyword>
<sequence>MPKKAKAAGSRKEEGPVPCKQMKVEAAGGPSAFNFDSPSSLFESLISPIKTETFFKEFWEQKPLLIQRDDPALATYYGSLFKLTDLKSLCSQGVYYGRDVNVCRCVSGKKKVLNKDGKAHFLQLRKDFDQKRATIQFHQPQRFKVFILQLEGEKHWRLYHPTVPLAREYSVEAEERIGRPVHEFTLKPGDLLYFPRGTIHQADTPAGLAHSTHVTISTYQNNSWGDFLLDTIPGLVFDTAEEDVELRAGIPRQLILQVESTAVATRRLSGFLRMLADRLEGTTELLSSDMKKDFIMHRLPPYSAGDGAELSAPGGKFPRLDSVVRLQFKDHIVLTVLPDQDQSDEAQEKMVYIYHSLKNRRETHMMGNQEETESHGLRFPLSHLDALKQIWNSSAISVKDLKLTTDEEKENLMRGTQHLWTKGSYRGCLQDGEKPEIEGGKNSIFTWKD</sequence>
<keyword evidence="5 15" id="KW-0223">Dioxygenase</keyword>
<dbReference type="FunFam" id="3.90.930.40:FF:000002">
    <property type="entry name" value="Ribosomal oxygenase 2"/>
    <property type="match status" value="1"/>
</dbReference>
<dbReference type="Pfam" id="PF08007">
    <property type="entry name" value="JmjC_2"/>
    <property type="match status" value="1"/>
</dbReference>
<dbReference type="EC" id="1.14.11.-" evidence="15"/>
<keyword evidence="9 15" id="KW-0804">Transcription</keyword>
<evidence type="ECO:0000256" key="13">
    <source>
        <dbReference type="ARBA" id="ARBA00047687"/>
    </source>
</evidence>
<evidence type="ECO:0000256" key="7">
    <source>
        <dbReference type="ARBA" id="ARBA00023004"/>
    </source>
</evidence>
<keyword evidence="7 15" id="KW-0408">Iron</keyword>
<dbReference type="Ensembl" id="ENSANAT00000052994.1">
    <property type="protein sequence ID" value="ENSANAP00000034928.1"/>
    <property type="gene ID" value="ENSANAG00000035014.1"/>
</dbReference>
<dbReference type="Proteomes" id="UP000233020">
    <property type="component" value="Unplaced"/>
</dbReference>
<evidence type="ECO:0000256" key="3">
    <source>
        <dbReference type="ARBA" id="ARBA00022553"/>
    </source>
</evidence>
<keyword evidence="10 15" id="KW-0539">Nucleus</keyword>
<evidence type="ECO:0000256" key="15">
    <source>
        <dbReference type="RuleBase" id="RU366061"/>
    </source>
</evidence>
<evidence type="ECO:0000256" key="5">
    <source>
        <dbReference type="ARBA" id="ARBA00022964"/>
    </source>
</evidence>
<keyword evidence="3" id="KW-0597">Phosphoprotein</keyword>
<keyword evidence="4 15" id="KW-0479">Metal-binding</keyword>
<evidence type="ECO:0000256" key="10">
    <source>
        <dbReference type="ARBA" id="ARBA00023242"/>
    </source>
</evidence>
<dbReference type="SUPFAM" id="SSF51197">
    <property type="entry name" value="Clavaminate synthase-like"/>
    <property type="match status" value="1"/>
</dbReference>
<dbReference type="Gene3D" id="1.10.10.1500">
    <property type="entry name" value="JmjC domain-containing ribosomal oxygenase (ROX), dimer domain"/>
    <property type="match status" value="1"/>
</dbReference>
<organism evidence="17 18">
    <name type="scientific">Aotus nancymaae</name>
    <name type="common">Ma's night monkey</name>
    <dbReference type="NCBI Taxonomy" id="37293"/>
    <lineage>
        <taxon>Eukaryota</taxon>
        <taxon>Metazoa</taxon>
        <taxon>Chordata</taxon>
        <taxon>Craniata</taxon>
        <taxon>Vertebrata</taxon>
        <taxon>Euteleostomi</taxon>
        <taxon>Mammalia</taxon>
        <taxon>Eutheria</taxon>
        <taxon>Euarchontoglires</taxon>
        <taxon>Primates</taxon>
        <taxon>Haplorrhini</taxon>
        <taxon>Platyrrhini</taxon>
        <taxon>Aotidae</taxon>
        <taxon>Aotus</taxon>
    </lineage>
</organism>
<dbReference type="GO" id="GO:0042254">
    <property type="term" value="P:ribosome biogenesis"/>
    <property type="evidence" value="ECO:0007669"/>
    <property type="project" value="UniProtKB-KW"/>
</dbReference>
<evidence type="ECO:0000256" key="14">
    <source>
        <dbReference type="ARBA" id="ARBA00049465"/>
    </source>
</evidence>
<dbReference type="PANTHER" id="PTHR13096:SF7">
    <property type="entry name" value="RIBOSOMAL OXYGENASE 2"/>
    <property type="match status" value="1"/>
</dbReference>
<comment type="catalytic activity">
    <reaction evidence="14">
        <text>L-histidyl-[protein] + 2-oxoglutarate + O2 = (3S)-3-hydroxy-L-histidyl-[protein] + succinate + CO2</text>
        <dbReference type="Rhea" id="RHEA:54256"/>
        <dbReference type="Rhea" id="RHEA-COMP:9745"/>
        <dbReference type="Rhea" id="RHEA-COMP:13840"/>
        <dbReference type="ChEBI" id="CHEBI:15379"/>
        <dbReference type="ChEBI" id="CHEBI:16526"/>
        <dbReference type="ChEBI" id="CHEBI:16810"/>
        <dbReference type="ChEBI" id="CHEBI:29979"/>
        <dbReference type="ChEBI" id="CHEBI:30031"/>
        <dbReference type="ChEBI" id="CHEBI:138021"/>
        <dbReference type="EC" id="1.14.11.79"/>
    </reaction>
</comment>
<dbReference type="Pfam" id="PF20514">
    <property type="entry name" value="WHD_ROXA"/>
    <property type="match status" value="1"/>
</dbReference>
<protein>
    <recommendedName>
        <fullName evidence="15">Bifunctional lysine-specific demethylase and histidyl-hydroxylase</fullName>
        <ecNumber evidence="15">1.14.11.-</ecNumber>
    </recommendedName>
</protein>
<keyword evidence="8 15" id="KW-0805">Transcription regulation</keyword>
<dbReference type="InterPro" id="IPR039994">
    <property type="entry name" value="NO66-like"/>
</dbReference>
<proteinExistence type="inferred from homology"/>
<dbReference type="AlphaFoldDB" id="A0A2K5ENZ5"/>